<sequence>MKICIINFLDLKYPGGNTVSCKILAKSLKKRGYDVFVITTGPKGSKSVSEEIQYGIKVYRFYPFGTWIPQYTRKVSNVGRIFTFLSNFWNPHTYLVVKKILKKENPDIVNIHEVPYLSLSVYSAAKSLNLPIVSTIHSVILLYPFNNLPYLDKIAGIKYPFIKDNYKIYEIISKIYEKINKIIINSPDCVTFVSKAIMGVYSQYTFFKHSKKTVFPNIFEIDEIELKKENTNKKIFNIIYAGGLAKIKGGHTLIKAFRKINNENIRLHIFGSGEYAEYFKKLAEGDKRIIFHGQLPNEELQKFYEISDIAVMPSQCLETFGRIIIESFCVGVPVIGSNVGAIPELIHEGYNGFLFEPGNAEQLKEILEYAILNQDKLKKMRENCINTAKKYSVENNIYKLEEIYKEAIKLNQRR</sequence>
<protein>
    <submittedName>
        <fullName evidence="3">Putative Glycosyltransferase</fullName>
    </submittedName>
</protein>
<proteinExistence type="predicted"/>
<evidence type="ECO:0000259" key="1">
    <source>
        <dbReference type="Pfam" id="PF00534"/>
    </source>
</evidence>
<evidence type="ECO:0000259" key="2">
    <source>
        <dbReference type="Pfam" id="PF13439"/>
    </source>
</evidence>
<dbReference type="Pfam" id="PF00534">
    <property type="entry name" value="Glycos_transf_1"/>
    <property type="match status" value="1"/>
</dbReference>
<gene>
    <name evidence="3" type="ORF">MSIBF_A2890007</name>
</gene>
<dbReference type="AlphaFoldDB" id="A0A098EBJ7"/>
<name>A0A098EBJ7_9ZZZZ</name>
<keyword evidence="3" id="KW-0808">Transferase</keyword>
<accession>A0A098EBJ7</accession>
<dbReference type="PANTHER" id="PTHR45947:SF3">
    <property type="entry name" value="SULFOQUINOVOSYL TRANSFERASE SQD2"/>
    <property type="match status" value="1"/>
</dbReference>
<dbReference type="Pfam" id="PF13439">
    <property type="entry name" value="Glyco_transf_4"/>
    <property type="match status" value="1"/>
</dbReference>
<dbReference type="PANTHER" id="PTHR45947">
    <property type="entry name" value="SULFOQUINOVOSYL TRANSFERASE SQD2"/>
    <property type="match status" value="1"/>
</dbReference>
<evidence type="ECO:0000313" key="3">
    <source>
        <dbReference type="EMBL" id="CEG12896.1"/>
    </source>
</evidence>
<feature type="domain" description="Glycosyltransferase subfamily 4-like N-terminal" evidence="2">
    <location>
        <begin position="15"/>
        <end position="219"/>
    </location>
</feature>
<dbReference type="GO" id="GO:0016757">
    <property type="term" value="F:glycosyltransferase activity"/>
    <property type="evidence" value="ECO:0007669"/>
    <property type="project" value="InterPro"/>
</dbReference>
<dbReference type="InterPro" id="IPR028098">
    <property type="entry name" value="Glyco_trans_4-like_N"/>
</dbReference>
<dbReference type="SUPFAM" id="SSF53756">
    <property type="entry name" value="UDP-Glycosyltransferase/glycogen phosphorylase"/>
    <property type="match status" value="1"/>
</dbReference>
<feature type="domain" description="Glycosyl transferase family 1" evidence="1">
    <location>
        <begin position="225"/>
        <end position="390"/>
    </location>
</feature>
<dbReference type="EMBL" id="CCXY01000211">
    <property type="protein sequence ID" value="CEG12896.1"/>
    <property type="molecule type" value="Genomic_DNA"/>
</dbReference>
<dbReference type="InterPro" id="IPR001296">
    <property type="entry name" value="Glyco_trans_1"/>
</dbReference>
<dbReference type="Gene3D" id="3.40.50.2000">
    <property type="entry name" value="Glycogen Phosphorylase B"/>
    <property type="match status" value="2"/>
</dbReference>
<reference evidence="3" key="1">
    <citation type="submission" date="2014-09" db="EMBL/GenBank/DDBJ databases">
        <authorList>
            <person name="Probst J Alexander"/>
        </authorList>
    </citation>
    <scope>NUCLEOTIDE SEQUENCE</scope>
</reference>
<dbReference type="CDD" id="cd03823">
    <property type="entry name" value="GT4_ExpE7-like"/>
    <property type="match status" value="1"/>
</dbReference>
<organism evidence="3">
    <name type="scientific">groundwater metagenome</name>
    <dbReference type="NCBI Taxonomy" id="717931"/>
    <lineage>
        <taxon>unclassified sequences</taxon>
        <taxon>metagenomes</taxon>
        <taxon>ecological metagenomes</taxon>
    </lineage>
</organism>
<dbReference type="InterPro" id="IPR050194">
    <property type="entry name" value="Glycosyltransferase_grp1"/>
</dbReference>